<reference evidence="2" key="1">
    <citation type="submission" date="2020-03" db="EMBL/GenBank/DDBJ databases">
        <authorList>
            <person name="Weist P."/>
        </authorList>
    </citation>
    <scope>NUCLEOTIDE SEQUENCE</scope>
</reference>
<dbReference type="AlphaFoldDB" id="A0A9N7V8A7"/>
<feature type="region of interest" description="Disordered" evidence="1">
    <location>
        <begin position="19"/>
        <end position="47"/>
    </location>
</feature>
<comment type="caution">
    <text evidence="2">The sequence shown here is derived from an EMBL/GenBank/DDBJ whole genome shotgun (WGS) entry which is preliminary data.</text>
</comment>
<dbReference type="EMBL" id="CADEAL010003954">
    <property type="protein sequence ID" value="CAB1447663.1"/>
    <property type="molecule type" value="Genomic_DNA"/>
</dbReference>
<proteinExistence type="predicted"/>
<keyword evidence="3" id="KW-1185">Reference proteome</keyword>
<evidence type="ECO:0000256" key="1">
    <source>
        <dbReference type="SAM" id="MobiDB-lite"/>
    </source>
</evidence>
<sequence length="317" mass="35851">MDTQKVWDEKDEEISKVRSELAQAEKDTEKLKHQWERDQSRLQEEHLQVTSRLEAALTRSQEEKLKLQESLRTATQAVDEEKKEIYKDVKDAEQLQSQWKLDQSRILEEHLQVTSSFSAGVTKYQEKLEADRSLWNQEKLELFESPRAAPQAVDKDKEAGKKPKKKSLFKRIRKFLCRSGKAVSSAAKTVEGPSPRWRDHQVGEKVPSIYLNVAGGLNRCESPLRCEPVKIGVSLPSDLNRCESPLRPESVKIGVSLPSDLNRCESPLRPESVQISVSLPSGLNRCESPLRSESVRPGVSLPSGLNLCESPLRSESV</sequence>
<gene>
    <name evidence="2" type="ORF">PLEPLA_LOCUS35341</name>
</gene>
<evidence type="ECO:0000313" key="2">
    <source>
        <dbReference type="EMBL" id="CAB1447663.1"/>
    </source>
</evidence>
<dbReference type="Proteomes" id="UP001153269">
    <property type="component" value="Unassembled WGS sequence"/>
</dbReference>
<feature type="region of interest" description="Disordered" evidence="1">
    <location>
        <begin position="289"/>
        <end position="317"/>
    </location>
</feature>
<name>A0A9N7V8A7_PLEPL</name>
<accession>A0A9N7V8A7</accession>
<evidence type="ECO:0000313" key="3">
    <source>
        <dbReference type="Proteomes" id="UP001153269"/>
    </source>
</evidence>
<feature type="region of interest" description="Disordered" evidence="1">
    <location>
        <begin position="146"/>
        <end position="165"/>
    </location>
</feature>
<organism evidence="2 3">
    <name type="scientific">Pleuronectes platessa</name>
    <name type="common">European plaice</name>
    <dbReference type="NCBI Taxonomy" id="8262"/>
    <lineage>
        <taxon>Eukaryota</taxon>
        <taxon>Metazoa</taxon>
        <taxon>Chordata</taxon>
        <taxon>Craniata</taxon>
        <taxon>Vertebrata</taxon>
        <taxon>Euteleostomi</taxon>
        <taxon>Actinopterygii</taxon>
        <taxon>Neopterygii</taxon>
        <taxon>Teleostei</taxon>
        <taxon>Neoteleostei</taxon>
        <taxon>Acanthomorphata</taxon>
        <taxon>Carangaria</taxon>
        <taxon>Pleuronectiformes</taxon>
        <taxon>Pleuronectoidei</taxon>
        <taxon>Pleuronectidae</taxon>
        <taxon>Pleuronectes</taxon>
    </lineage>
</organism>
<protein>
    <submittedName>
        <fullName evidence="2">Uncharacterized protein</fullName>
    </submittedName>
</protein>